<organism evidence="8 10">
    <name type="scientific">Snodgrassella alvi</name>
    <dbReference type="NCBI Taxonomy" id="1196083"/>
    <lineage>
        <taxon>Bacteria</taxon>
        <taxon>Pseudomonadati</taxon>
        <taxon>Pseudomonadota</taxon>
        <taxon>Betaproteobacteria</taxon>
        <taxon>Neisseriales</taxon>
        <taxon>Neisseriaceae</taxon>
        <taxon>Snodgrassella</taxon>
    </lineage>
</organism>
<feature type="transmembrane region" description="Helical" evidence="6">
    <location>
        <begin position="244"/>
        <end position="264"/>
    </location>
</feature>
<feature type="transmembrane region" description="Helical" evidence="6">
    <location>
        <begin position="270"/>
        <end position="288"/>
    </location>
</feature>
<feature type="transmembrane region" description="Helical" evidence="6">
    <location>
        <begin position="97"/>
        <end position="115"/>
    </location>
</feature>
<reference evidence="8 10" key="1">
    <citation type="journal article" date="2017" name="MBio">
        <title>Type VI secretion-mediated competition in the bee gut microbiome.</title>
        <authorList>
            <person name="Steele M.I."/>
            <person name="Kwong W.K."/>
            <person name="Powell J.E."/>
            <person name="Whiteley M."/>
            <person name="Moran N.A."/>
        </authorList>
    </citation>
    <scope>NUCLEOTIDE SEQUENCE [LARGE SCALE GENOMIC DNA]</scope>
    <source>
        <strain evidence="8 10">Nev3CBA3</strain>
    </source>
</reference>
<comment type="subcellular location">
    <subcellularLocation>
        <location evidence="1">Membrane</location>
        <topology evidence="1">Multi-pass membrane protein</topology>
    </subcellularLocation>
</comment>
<dbReference type="Pfam" id="PF00892">
    <property type="entry name" value="EamA"/>
    <property type="match status" value="2"/>
</dbReference>
<gene>
    <name evidence="9" type="ORF">BHC49_03420</name>
    <name evidence="8" type="ORF">BHC49_03790</name>
</gene>
<evidence type="ECO:0000313" key="10">
    <source>
        <dbReference type="Proteomes" id="UP000229434"/>
    </source>
</evidence>
<keyword evidence="4 6" id="KW-1133">Transmembrane helix</keyword>
<evidence type="ECO:0000256" key="6">
    <source>
        <dbReference type="SAM" id="Phobius"/>
    </source>
</evidence>
<name>A0A2N9XZI7_9NEIS</name>
<dbReference type="Gene3D" id="1.10.3730.20">
    <property type="match status" value="1"/>
</dbReference>
<dbReference type="InterPro" id="IPR000620">
    <property type="entry name" value="EamA_dom"/>
</dbReference>
<dbReference type="SUPFAM" id="SSF103481">
    <property type="entry name" value="Multidrug resistance efflux transporter EmrE"/>
    <property type="match status" value="2"/>
</dbReference>
<feature type="domain" description="EamA" evidence="7">
    <location>
        <begin position="13"/>
        <end position="137"/>
    </location>
</feature>
<feature type="transmembrane region" description="Helical" evidence="6">
    <location>
        <begin position="150"/>
        <end position="169"/>
    </location>
</feature>
<dbReference type="PANTHER" id="PTHR32322">
    <property type="entry name" value="INNER MEMBRANE TRANSPORTER"/>
    <property type="match status" value="1"/>
</dbReference>
<evidence type="ECO:0000313" key="9">
    <source>
        <dbReference type="EMBL" id="PIT57384.1"/>
    </source>
</evidence>
<feature type="transmembrane region" description="Helical" evidence="6">
    <location>
        <begin position="181"/>
        <end position="202"/>
    </location>
</feature>
<proteinExistence type="inferred from homology"/>
<evidence type="ECO:0000256" key="3">
    <source>
        <dbReference type="ARBA" id="ARBA00022692"/>
    </source>
</evidence>
<evidence type="ECO:0000256" key="1">
    <source>
        <dbReference type="ARBA" id="ARBA00004141"/>
    </source>
</evidence>
<dbReference type="Proteomes" id="UP000229434">
    <property type="component" value="Unassembled WGS sequence"/>
</dbReference>
<feature type="transmembrane region" description="Helical" evidence="6">
    <location>
        <begin position="214"/>
        <end position="237"/>
    </location>
</feature>
<evidence type="ECO:0000259" key="7">
    <source>
        <dbReference type="Pfam" id="PF00892"/>
    </source>
</evidence>
<feature type="transmembrane region" description="Helical" evidence="6">
    <location>
        <begin position="122"/>
        <end position="138"/>
    </location>
</feature>
<sequence length="312" mass="33891">MQLTPQKWAASGLTFGCVVFGLGSLIVKFVSVGSYAIALWRVLIGGIVFLLLSRHFGQKLPTSGKAKRFCILSGVFLGFDLAFWHESIHAVGPGISTLLNSMQIFFLAAIAWFFFGERQSKLQLFSMLLSIIGIVLIAHPELRHNTYGGYGIFIGLVSGAALAASMACIRQAHQAEPVALFPLMLLVSVGGVGALIVPSILIDSNHFWPTNMTDVLLIIIYGVFMQCFAWGLIAYAVPLLSLTLTGLLLLSEPVAAILIDYFFLNKPINTAQWTGTALTLLAIYLGSLKPRCGQKKQFKHSTLSTNSVKSDH</sequence>
<evidence type="ECO:0000256" key="2">
    <source>
        <dbReference type="ARBA" id="ARBA00007362"/>
    </source>
</evidence>
<comment type="similarity">
    <text evidence="2">Belongs to the EamA transporter family.</text>
</comment>
<evidence type="ECO:0000256" key="4">
    <source>
        <dbReference type="ARBA" id="ARBA00022989"/>
    </source>
</evidence>
<evidence type="ECO:0000313" key="8">
    <source>
        <dbReference type="EMBL" id="PIT56929.1"/>
    </source>
</evidence>
<dbReference type="EMBL" id="MEIS01000082">
    <property type="protein sequence ID" value="PIT56929.1"/>
    <property type="molecule type" value="Genomic_DNA"/>
</dbReference>
<dbReference type="EMBL" id="MEIS01000074">
    <property type="protein sequence ID" value="PIT57384.1"/>
    <property type="molecule type" value="Genomic_DNA"/>
</dbReference>
<feature type="transmembrane region" description="Helical" evidence="6">
    <location>
        <begin position="69"/>
        <end position="85"/>
    </location>
</feature>
<dbReference type="AlphaFoldDB" id="A0A2N9XZI7"/>
<dbReference type="InterPro" id="IPR050638">
    <property type="entry name" value="AA-Vitamin_Transporters"/>
</dbReference>
<dbReference type="PANTHER" id="PTHR32322:SF2">
    <property type="entry name" value="EAMA DOMAIN-CONTAINING PROTEIN"/>
    <property type="match status" value="1"/>
</dbReference>
<feature type="transmembrane region" description="Helical" evidence="6">
    <location>
        <begin position="37"/>
        <end position="57"/>
    </location>
</feature>
<protein>
    <recommendedName>
        <fullName evidence="7">EamA domain-containing protein</fullName>
    </recommendedName>
</protein>
<evidence type="ECO:0000256" key="5">
    <source>
        <dbReference type="ARBA" id="ARBA00023136"/>
    </source>
</evidence>
<keyword evidence="3 6" id="KW-0812">Transmembrane</keyword>
<keyword evidence="5 6" id="KW-0472">Membrane</keyword>
<accession>A0A2N9XZI7</accession>
<feature type="domain" description="EamA" evidence="7">
    <location>
        <begin position="150"/>
        <end position="285"/>
    </location>
</feature>
<dbReference type="GO" id="GO:0016020">
    <property type="term" value="C:membrane"/>
    <property type="evidence" value="ECO:0007669"/>
    <property type="project" value="UniProtKB-SubCell"/>
</dbReference>
<dbReference type="RefSeq" id="WP_100136992.1">
    <property type="nucleotide sequence ID" value="NZ_MEIS01000074.1"/>
</dbReference>
<comment type="caution">
    <text evidence="8">The sequence shown here is derived from an EMBL/GenBank/DDBJ whole genome shotgun (WGS) entry which is preliminary data.</text>
</comment>
<feature type="transmembrane region" description="Helical" evidence="6">
    <location>
        <begin position="12"/>
        <end position="31"/>
    </location>
</feature>
<dbReference type="InterPro" id="IPR037185">
    <property type="entry name" value="EmrE-like"/>
</dbReference>